<proteinExistence type="predicted"/>
<evidence type="ECO:0000313" key="1">
    <source>
        <dbReference type="EMBL" id="PQA87019.1"/>
    </source>
</evidence>
<organism evidence="1 2">
    <name type="scientific">Hyphococcus luteus</name>
    <dbReference type="NCBI Taxonomy" id="2058213"/>
    <lineage>
        <taxon>Bacteria</taxon>
        <taxon>Pseudomonadati</taxon>
        <taxon>Pseudomonadota</taxon>
        <taxon>Alphaproteobacteria</taxon>
        <taxon>Parvularculales</taxon>
        <taxon>Parvularculaceae</taxon>
        <taxon>Hyphococcus</taxon>
    </lineage>
</organism>
<protein>
    <submittedName>
        <fullName evidence="1">Uncharacterized protein</fullName>
    </submittedName>
</protein>
<comment type="caution">
    <text evidence="1">The sequence shown here is derived from an EMBL/GenBank/DDBJ whole genome shotgun (WGS) entry which is preliminary data.</text>
</comment>
<evidence type="ECO:0000313" key="2">
    <source>
        <dbReference type="Proteomes" id="UP000239504"/>
    </source>
</evidence>
<reference evidence="1 2" key="1">
    <citation type="submission" date="2017-12" db="EMBL/GenBank/DDBJ databases">
        <authorList>
            <person name="Hurst M.R.H."/>
        </authorList>
    </citation>
    <scope>NUCLEOTIDE SEQUENCE [LARGE SCALE GENOMIC DNA]</scope>
    <source>
        <strain evidence="1 2">SY-3-19</strain>
    </source>
</reference>
<dbReference type="AlphaFoldDB" id="A0A2S7K3E6"/>
<keyword evidence="2" id="KW-1185">Reference proteome</keyword>
<name>A0A2S7K3E6_9PROT</name>
<sequence length="76" mass="8207">MCAVGAQPYKKDKLSFKNFAARDGLSASSSRPKRMPEIGEVETIRSTVCALHKAGPPIAPADFLGGFYDLKLCAEF</sequence>
<dbReference type="Proteomes" id="UP000239504">
    <property type="component" value="Unassembled WGS sequence"/>
</dbReference>
<dbReference type="EMBL" id="PJCH01000010">
    <property type="protein sequence ID" value="PQA87019.1"/>
    <property type="molecule type" value="Genomic_DNA"/>
</dbReference>
<gene>
    <name evidence="1" type="ORF">CW354_13265</name>
</gene>
<accession>A0A2S7K3E6</accession>